<comment type="subcellular location">
    <subcellularLocation>
        <location evidence="1 9">Cell inner membrane</location>
        <topology evidence="1 9">Multi-pass membrane protein</topology>
    </subcellularLocation>
</comment>
<dbReference type="Proteomes" id="UP000626220">
    <property type="component" value="Unassembled WGS sequence"/>
</dbReference>
<evidence type="ECO:0000256" key="4">
    <source>
        <dbReference type="ARBA" id="ARBA00022519"/>
    </source>
</evidence>
<feature type="transmembrane region" description="Helical" evidence="9">
    <location>
        <begin position="134"/>
        <end position="152"/>
    </location>
</feature>
<dbReference type="Pfam" id="PF04290">
    <property type="entry name" value="DctQ"/>
    <property type="match status" value="1"/>
</dbReference>
<dbReference type="InterPro" id="IPR055348">
    <property type="entry name" value="DctQ"/>
</dbReference>
<keyword evidence="3" id="KW-1003">Cell membrane</keyword>
<comment type="caution">
    <text evidence="11">The sequence shown here is derived from an EMBL/GenBank/DDBJ whole genome shotgun (WGS) entry which is preliminary data.</text>
</comment>
<comment type="function">
    <text evidence="9">Part of the tripartite ATP-independent periplasmic (TRAP) transport system.</text>
</comment>
<evidence type="ECO:0000256" key="6">
    <source>
        <dbReference type="ARBA" id="ARBA00022989"/>
    </source>
</evidence>
<reference evidence="11" key="1">
    <citation type="journal article" date="2014" name="Int. J. Syst. Evol. Microbiol.">
        <title>Complete genome sequence of Corynebacterium casei LMG S-19264T (=DSM 44701T), isolated from a smear-ripened cheese.</title>
        <authorList>
            <consortium name="US DOE Joint Genome Institute (JGI-PGF)"/>
            <person name="Walter F."/>
            <person name="Albersmeier A."/>
            <person name="Kalinowski J."/>
            <person name="Ruckert C."/>
        </authorList>
    </citation>
    <scope>NUCLEOTIDE SEQUENCE</scope>
    <source>
        <strain evidence="11">KCTC 42650</strain>
    </source>
</reference>
<dbReference type="GO" id="GO:0005886">
    <property type="term" value="C:plasma membrane"/>
    <property type="evidence" value="ECO:0007669"/>
    <property type="project" value="UniProtKB-SubCell"/>
</dbReference>
<proteinExistence type="inferred from homology"/>
<comment type="subunit">
    <text evidence="9">The complex comprises the extracytoplasmic solute receptor protein and the two transmembrane proteins.</text>
</comment>
<keyword evidence="12" id="KW-1185">Reference proteome</keyword>
<evidence type="ECO:0000256" key="3">
    <source>
        <dbReference type="ARBA" id="ARBA00022475"/>
    </source>
</evidence>
<dbReference type="InterPro" id="IPR007387">
    <property type="entry name" value="TRAP_DctQ"/>
</dbReference>
<dbReference type="PANTHER" id="PTHR35011">
    <property type="entry name" value="2,3-DIKETO-L-GULONATE TRAP TRANSPORTER SMALL PERMEASE PROTEIN YIAM"/>
    <property type="match status" value="1"/>
</dbReference>
<keyword evidence="2 9" id="KW-0813">Transport</keyword>
<gene>
    <name evidence="11" type="ORF">GCM10017056_21870</name>
</gene>
<name>A0A8J3GWQ4_9RHOB</name>
<evidence type="ECO:0000256" key="8">
    <source>
        <dbReference type="ARBA" id="ARBA00038436"/>
    </source>
</evidence>
<evidence type="ECO:0000256" key="9">
    <source>
        <dbReference type="RuleBase" id="RU369079"/>
    </source>
</evidence>
<evidence type="ECO:0000256" key="7">
    <source>
        <dbReference type="ARBA" id="ARBA00023136"/>
    </source>
</evidence>
<protein>
    <recommendedName>
        <fullName evidence="9">TRAP transporter small permease protein</fullName>
    </recommendedName>
</protein>
<dbReference type="PANTHER" id="PTHR35011:SF10">
    <property type="entry name" value="TRAP TRANSPORTER SMALL PERMEASE PROTEIN"/>
    <property type="match status" value="1"/>
</dbReference>
<feature type="transmembrane region" description="Helical" evidence="9">
    <location>
        <begin position="52"/>
        <end position="69"/>
    </location>
</feature>
<dbReference type="EMBL" id="BNCJ01000004">
    <property type="protein sequence ID" value="GHF49673.1"/>
    <property type="molecule type" value="Genomic_DNA"/>
</dbReference>
<evidence type="ECO:0000256" key="2">
    <source>
        <dbReference type="ARBA" id="ARBA00022448"/>
    </source>
</evidence>
<reference evidence="11" key="2">
    <citation type="submission" date="2020-09" db="EMBL/GenBank/DDBJ databases">
        <authorList>
            <person name="Sun Q."/>
            <person name="Kim S."/>
        </authorList>
    </citation>
    <scope>NUCLEOTIDE SEQUENCE</scope>
    <source>
        <strain evidence="11">KCTC 42650</strain>
    </source>
</reference>
<sequence length="171" mass="18611">MVKRGVNAVSAFCSGLGIWVSAGLLIYMVVHVNLEIILRSFFGSSTNSMGEFIGYAMGAMTYLSIAHTLKSRKHVRVSLIRALPSPRLAVAVELFCLTVTFVIFAFVASNIWTILRRDFLRGSVSPTLMETPTWYIDAAIFTGLVFLLVQILSSAIDAVFDGVPADAVEGD</sequence>
<accession>A0A8J3GWQ4</accession>
<evidence type="ECO:0000313" key="11">
    <source>
        <dbReference type="EMBL" id="GHF49673.1"/>
    </source>
</evidence>
<dbReference type="GO" id="GO:0015740">
    <property type="term" value="P:C4-dicarboxylate transport"/>
    <property type="evidence" value="ECO:0007669"/>
    <property type="project" value="TreeGrafter"/>
</dbReference>
<feature type="domain" description="Tripartite ATP-independent periplasmic transporters DctQ component" evidence="10">
    <location>
        <begin position="28"/>
        <end position="159"/>
    </location>
</feature>
<comment type="similarity">
    <text evidence="8 9">Belongs to the TRAP transporter small permease family.</text>
</comment>
<evidence type="ECO:0000256" key="1">
    <source>
        <dbReference type="ARBA" id="ARBA00004429"/>
    </source>
</evidence>
<feature type="transmembrane region" description="Helical" evidence="9">
    <location>
        <begin position="12"/>
        <end position="32"/>
    </location>
</feature>
<evidence type="ECO:0000256" key="5">
    <source>
        <dbReference type="ARBA" id="ARBA00022692"/>
    </source>
</evidence>
<organism evidence="11 12">
    <name type="scientific">Seohaeicola zhoushanensis</name>
    <dbReference type="NCBI Taxonomy" id="1569283"/>
    <lineage>
        <taxon>Bacteria</taxon>
        <taxon>Pseudomonadati</taxon>
        <taxon>Pseudomonadota</taxon>
        <taxon>Alphaproteobacteria</taxon>
        <taxon>Rhodobacterales</taxon>
        <taxon>Roseobacteraceae</taxon>
        <taxon>Seohaeicola</taxon>
    </lineage>
</organism>
<keyword evidence="5 9" id="KW-0812">Transmembrane</keyword>
<keyword evidence="4 9" id="KW-0997">Cell inner membrane</keyword>
<feature type="transmembrane region" description="Helical" evidence="9">
    <location>
        <begin position="90"/>
        <end position="114"/>
    </location>
</feature>
<keyword evidence="6 9" id="KW-1133">Transmembrane helix</keyword>
<evidence type="ECO:0000259" key="10">
    <source>
        <dbReference type="Pfam" id="PF04290"/>
    </source>
</evidence>
<dbReference type="GO" id="GO:0022857">
    <property type="term" value="F:transmembrane transporter activity"/>
    <property type="evidence" value="ECO:0007669"/>
    <property type="project" value="UniProtKB-UniRule"/>
</dbReference>
<dbReference type="RefSeq" id="WP_189680113.1">
    <property type="nucleotide sequence ID" value="NZ_BNCJ01000004.1"/>
</dbReference>
<evidence type="ECO:0000313" key="12">
    <source>
        <dbReference type="Proteomes" id="UP000626220"/>
    </source>
</evidence>
<keyword evidence="7 9" id="KW-0472">Membrane</keyword>
<dbReference type="AlphaFoldDB" id="A0A8J3GWQ4"/>